<evidence type="ECO:0000313" key="3">
    <source>
        <dbReference type="Proteomes" id="UP001209570"/>
    </source>
</evidence>
<organism evidence="2 3">
    <name type="scientific">Pythium insidiosum</name>
    <name type="common">Pythiosis disease agent</name>
    <dbReference type="NCBI Taxonomy" id="114742"/>
    <lineage>
        <taxon>Eukaryota</taxon>
        <taxon>Sar</taxon>
        <taxon>Stramenopiles</taxon>
        <taxon>Oomycota</taxon>
        <taxon>Peronosporomycetes</taxon>
        <taxon>Pythiales</taxon>
        <taxon>Pythiaceae</taxon>
        <taxon>Pythium</taxon>
    </lineage>
</organism>
<dbReference type="AlphaFoldDB" id="A0AAD5LZT2"/>
<comment type="caution">
    <text evidence="2">The sequence shown here is derived from an EMBL/GenBank/DDBJ whole genome shotgun (WGS) entry which is preliminary data.</text>
</comment>
<feature type="region of interest" description="Disordered" evidence="1">
    <location>
        <begin position="57"/>
        <end position="76"/>
    </location>
</feature>
<keyword evidence="3" id="KW-1185">Reference proteome</keyword>
<reference evidence="2" key="1">
    <citation type="submission" date="2021-12" db="EMBL/GenBank/DDBJ databases">
        <title>Prjna785345.</title>
        <authorList>
            <person name="Rujirawat T."/>
            <person name="Krajaejun T."/>
        </authorList>
    </citation>
    <scope>NUCLEOTIDE SEQUENCE</scope>
    <source>
        <strain evidence="2">Pi057C3</strain>
    </source>
</reference>
<gene>
    <name evidence="2" type="ORF">P43SY_011670</name>
</gene>
<feature type="compositionally biased region" description="Basic residues" evidence="1">
    <location>
        <begin position="60"/>
        <end position="76"/>
    </location>
</feature>
<evidence type="ECO:0000313" key="2">
    <source>
        <dbReference type="EMBL" id="KAJ0390784.1"/>
    </source>
</evidence>
<sequence>MAAAVSEFFGLALARVVDQFWRSRDNNDIAPPLAHMDDHIEPSNPQGCCEASLKPEVKTRTARRKSRKSAQRKHKRHVIDMNVSLATKSRSLSLTSEPSDCSSNASTCASSDEEDNVEDIGEKEMRLMRERADEIKRLSVSVIRSPVRITNATNGLWNWTVFAGFAVDLDNRRDRQSTRHTMRQVFCDVDDEVESQDESRWCEIVEEVLVDE</sequence>
<accession>A0AAD5LZT2</accession>
<dbReference type="Proteomes" id="UP001209570">
    <property type="component" value="Unassembled WGS sequence"/>
</dbReference>
<name>A0AAD5LZT2_PYTIN</name>
<feature type="region of interest" description="Disordered" evidence="1">
    <location>
        <begin position="89"/>
        <end position="117"/>
    </location>
</feature>
<evidence type="ECO:0000256" key="1">
    <source>
        <dbReference type="SAM" id="MobiDB-lite"/>
    </source>
</evidence>
<feature type="compositionally biased region" description="Polar residues" evidence="1">
    <location>
        <begin position="89"/>
        <end position="110"/>
    </location>
</feature>
<protein>
    <submittedName>
        <fullName evidence="2">Uncharacterized protein</fullName>
    </submittedName>
</protein>
<proteinExistence type="predicted"/>
<dbReference type="EMBL" id="JAKCXM010001625">
    <property type="protein sequence ID" value="KAJ0390784.1"/>
    <property type="molecule type" value="Genomic_DNA"/>
</dbReference>